<reference evidence="1 2" key="1">
    <citation type="submission" date="2021-02" db="EMBL/GenBank/DDBJ databases">
        <title>Streptomyces spirodelae sp. nov., isolated from duckweed.</title>
        <authorList>
            <person name="Saimee Y."/>
            <person name="Duangmal K."/>
        </authorList>
    </citation>
    <scope>NUCLEOTIDE SEQUENCE [LARGE SCALE GENOMIC DNA]</scope>
    <source>
        <strain evidence="1 2">DW4-2</strain>
    </source>
</reference>
<dbReference type="EMBL" id="JAFFZN010000002">
    <property type="protein sequence ID" value="MBO8184644.1"/>
    <property type="molecule type" value="Genomic_DNA"/>
</dbReference>
<organism evidence="1 2">
    <name type="scientific">Streptomyces spirodelae</name>
    <dbReference type="NCBI Taxonomy" id="2812904"/>
    <lineage>
        <taxon>Bacteria</taxon>
        <taxon>Bacillati</taxon>
        <taxon>Actinomycetota</taxon>
        <taxon>Actinomycetes</taxon>
        <taxon>Kitasatosporales</taxon>
        <taxon>Streptomycetaceae</taxon>
        <taxon>Streptomyces</taxon>
    </lineage>
</organism>
<evidence type="ECO:0008006" key="3">
    <source>
        <dbReference type="Google" id="ProtNLM"/>
    </source>
</evidence>
<evidence type="ECO:0000313" key="1">
    <source>
        <dbReference type="EMBL" id="MBO8184644.1"/>
    </source>
</evidence>
<name>A0ABS3WNP2_9ACTN</name>
<accession>A0ABS3WNP2</accession>
<evidence type="ECO:0000313" key="2">
    <source>
        <dbReference type="Proteomes" id="UP001518976"/>
    </source>
</evidence>
<gene>
    <name evidence="1" type="ORF">JW592_04010</name>
</gene>
<dbReference type="Proteomes" id="UP001518976">
    <property type="component" value="Unassembled WGS sequence"/>
</dbReference>
<proteinExistence type="predicted"/>
<dbReference type="RefSeq" id="WP_209263428.1">
    <property type="nucleotide sequence ID" value="NZ_JAFFZN010000002.1"/>
</dbReference>
<comment type="caution">
    <text evidence="1">The sequence shown here is derived from an EMBL/GenBank/DDBJ whole genome shotgun (WGS) entry which is preliminary data.</text>
</comment>
<sequence>MWAVGDVVQDRKTGKNGEIVRVTGPAPFIYRLRVEEDDGAAILIYRYGDQVRRVPPQAGGDPCCLCALRPT</sequence>
<keyword evidence="2" id="KW-1185">Reference proteome</keyword>
<protein>
    <recommendedName>
        <fullName evidence="3">DUF1918 domain-containing protein</fullName>
    </recommendedName>
</protein>